<dbReference type="STRING" id="4540.A0A3L6TFW7"/>
<keyword evidence="4" id="KW-0227">DNA damage</keyword>
<dbReference type="InterPro" id="IPR003959">
    <property type="entry name" value="ATPase_AAA_core"/>
</dbReference>
<keyword evidence="3" id="KW-0547">Nucleotide-binding</keyword>
<organism evidence="10 11">
    <name type="scientific">Panicum miliaceum</name>
    <name type="common">Proso millet</name>
    <name type="synonym">Broomcorn millet</name>
    <dbReference type="NCBI Taxonomy" id="4540"/>
    <lineage>
        <taxon>Eukaryota</taxon>
        <taxon>Viridiplantae</taxon>
        <taxon>Streptophyta</taxon>
        <taxon>Embryophyta</taxon>
        <taxon>Tracheophyta</taxon>
        <taxon>Spermatophyta</taxon>
        <taxon>Magnoliopsida</taxon>
        <taxon>Liliopsida</taxon>
        <taxon>Poales</taxon>
        <taxon>Poaceae</taxon>
        <taxon>PACMAD clade</taxon>
        <taxon>Panicoideae</taxon>
        <taxon>Panicodae</taxon>
        <taxon>Paniceae</taxon>
        <taxon>Panicinae</taxon>
        <taxon>Panicum</taxon>
        <taxon>Panicum sect. Panicum</taxon>
    </lineage>
</organism>
<dbReference type="SUPFAM" id="SSF52540">
    <property type="entry name" value="P-loop containing nucleoside triphosphate hydrolases"/>
    <property type="match status" value="1"/>
</dbReference>
<proteinExistence type="inferred from homology"/>
<evidence type="ECO:0000256" key="1">
    <source>
        <dbReference type="ARBA" id="ARBA00004123"/>
    </source>
</evidence>
<feature type="compositionally biased region" description="Basic and acidic residues" evidence="8">
    <location>
        <begin position="106"/>
        <end position="130"/>
    </location>
</feature>
<evidence type="ECO:0000256" key="5">
    <source>
        <dbReference type="ARBA" id="ARBA00022840"/>
    </source>
</evidence>
<keyword evidence="7" id="KW-0131">Cell cycle</keyword>
<evidence type="ECO:0000259" key="9">
    <source>
        <dbReference type="Pfam" id="PF00004"/>
    </source>
</evidence>
<feature type="compositionally biased region" description="Basic and acidic residues" evidence="8">
    <location>
        <begin position="532"/>
        <end position="549"/>
    </location>
</feature>
<keyword evidence="5" id="KW-0067">ATP-binding</keyword>
<gene>
    <name evidence="10" type="ORF">C2845_PM01G10050</name>
</gene>
<evidence type="ECO:0000256" key="4">
    <source>
        <dbReference type="ARBA" id="ARBA00022763"/>
    </source>
</evidence>
<reference evidence="11" key="1">
    <citation type="journal article" date="2019" name="Nat. Commun.">
        <title>The genome of broomcorn millet.</title>
        <authorList>
            <person name="Zou C."/>
            <person name="Miki D."/>
            <person name="Li D."/>
            <person name="Tang Q."/>
            <person name="Xiao L."/>
            <person name="Rajput S."/>
            <person name="Deng P."/>
            <person name="Jia W."/>
            <person name="Huang R."/>
            <person name="Zhang M."/>
            <person name="Sun Y."/>
            <person name="Hu J."/>
            <person name="Fu X."/>
            <person name="Schnable P.S."/>
            <person name="Li F."/>
            <person name="Zhang H."/>
            <person name="Feng B."/>
            <person name="Zhu X."/>
            <person name="Liu R."/>
            <person name="Schnable J.C."/>
            <person name="Zhu J.-K."/>
            <person name="Zhang H."/>
        </authorList>
    </citation>
    <scope>NUCLEOTIDE SEQUENCE [LARGE SCALE GENOMIC DNA]</scope>
</reference>
<protein>
    <recommendedName>
        <fullName evidence="9">ATPase AAA-type core domain-containing protein</fullName>
    </recommendedName>
</protein>
<feature type="compositionally biased region" description="Basic residues" evidence="8">
    <location>
        <begin position="793"/>
        <end position="808"/>
    </location>
</feature>
<comment type="subcellular location">
    <subcellularLocation>
        <location evidence="1">Nucleus</location>
    </subcellularLocation>
</comment>
<dbReference type="InterPro" id="IPR004582">
    <property type="entry name" value="Checkpoint_prot_Rad17_Rad24"/>
</dbReference>
<dbReference type="InterPro" id="IPR027417">
    <property type="entry name" value="P-loop_NTPase"/>
</dbReference>
<comment type="similarity">
    <text evidence="2">Belongs to the rad17/RAD24 family.</text>
</comment>
<dbReference type="CDD" id="cd00009">
    <property type="entry name" value="AAA"/>
    <property type="match status" value="1"/>
</dbReference>
<feature type="region of interest" description="Disordered" evidence="8">
    <location>
        <begin position="532"/>
        <end position="566"/>
    </location>
</feature>
<dbReference type="PANTHER" id="PTHR12172">
    <property type="entry name" value="CELL CYCLE CHECKPOINT PROTEIN RAD17"/>
    <property type="match status" value="1"/>
</dbReference>
<dbReference type="Gene3D" id="3.40.50.300">
    <property type="entry name" value="P-loop containing nucleotide triphosphate hydrolases"/>
    <property type="match status" value="1"/>
</dbReference>
<evidence type="ECO:0000256" key="8">
    <source>
        <dbReference type="SAM" id="MobiDB-lite"/>
    </source>
</evidence>
<feature type="compositionally biased region" description="Pro residues" evidence="8">
    <location>
        <begin position="11"/>
        <end position="26"/>
    </location>
</feature>
<dbReference type="FunFam" id="1.10.8.60:FF:000116">
    <property type="entry name" value="p-loop containing nucleoside triphosphate hydrolase superfamily protein"/>
    <property type="match status" value="1"/>
</dbReference>
<feature type="compositionally biased region" description="Low complexity" evidence="8">
    <location>
        <begin position="67"/>
        <end position="85"/>
    </location>
</feature>
<dbReference type="GO" id="GO:0003682">
    <property type="term" value="F:chromatin binding"/>
    <property type="evidence" value="ECO:0007669"/>
    <property type="project" value="TreeGrafter"/>
</dbReference>
<dbReference type="Gene3D" id="1.10.8.60">
    <property type="match status" value="1"/>
</dbReference>
<keyword evidence="6" id="KW-0539">Nucleus</keyword>
<dbReference type="GO" id="GO:0016887">
    <property type="term" value="F:ATP hydrolysis activity"/>
    <property type="evidence" value="ECO:0007669"/>
    <property type="project" value="InterPro"/>
</dbReference>
<evidence type="ECO:0000256" key="3">
    <source>
        <dbReference type="ARBA" id="ARBA00022741"/>
    </source>
</evidence>
<feature type="region of interest" description="Disordered" evidence="8">
    <location>
        <begin position="1"/>
        <end position="174"/>
    </location>
</feature>
<dbReference type="PANTHER" id="PTHR12172:SF1">
    <property type="entry name" value="P-LOOP CONTAINING NUCLEOSIDE TRIPHOSPHATE HYDROLASES SUPERFAMILY PROTEIN"/>
    <property type="match status" value="1"/>
</dbReference>
<dbReference type="OrthoDB" id="9996895at2759"/>
<dbReference type="EMBL" id="PQIB02000001">
    <property type="protein sequence ID" value="RLN39222.1"/>
    <property type="molecule type" value="Genomic_DNA"/>
</dbReference>
<feature type="region of interest" description="Disordered" evidence="8">
    <location>
        <begin position="792"/>
        <end position="860"/>
    </location>
</feature>
<dbReference type="Pfam" id="PF00004">
    <property type="entry name" value="AAA"/>
    <property type="match status" value="1"/>
</dbReference>
<feature type="region of interest" description="Disordered" evidence="8">
    <location>
        <begin position="451"/>
        <end position="475"/>
    </location>
</feature>
<dbReference type="GO" id="GO:0006281">
    <property type="term" value="P:DNA repair"/>
    <property type="evidence" value="ECO:0007669"/>
    <property type="project" value="InterPro"/>
</dbReference>
<dbReference type="Proteomes" id="UP000275267">
    <property type="component" value="Unassembled WGS sequence"/>
</dbReference>
<sequence length="1376" mass="150380">MGGSADSEAPSPSPSPPPSPVKPSPPSADGKRARRCVQSKLSWGLVKPAGGGEGGGGGGAGGGGAGVAARGGEAEAVPPVPVAEEAAVEEVREEAEKGRKKRKPRKSEPSRKPSSKGEKTGQDPASKDEVISVDESPQKKQRKGRKQDAALKVPNANRKRCKALESPDGPGSCQQLHISQIEAGSPEAAPVLIDVDLMSTPSKAGHVNDNVDVLASQDKSPLVVDLRSEAKMAAEENRRLSSGKKMHPFFASRRMNKGASQDQDVINIDDVHGLCDFERDPPFYPIHVVYQLEASMLIHWNNWIITDLSSFDTVAVAPLQKSVSFFEGLVKPLTIETTCKRHSNQLAEPILSECTTSGMAFPSFSDKQSEHSCPSDVIDVDNYLVSNASSQASLLDLHGRPEVPQNGCEPVCYLWTDKYRPETAAQVCGNSEHVKFLAEWLKGWDERGHKIGAANGDTNDSSYQDESDADSSDNASDCENVLLITGPVGCGKSAAVFACAREQGFNVIEVNTSDMRNGAYVRQKFEEATKSHGLEKWSQEEIIDPLRDDDSLDPDSGTPDRTEYQNSVSRATRVVIDCDQQKSSVGYYSGSKVNDEAPKQVVNKTLILFEDVDTVFDEDRGFISTILKMAETTKWPIILTSNRKDPSLPNLLDQLALDFKYPSTSELLSHVAMICKSEGVDVTVPQLKHVIDICLGDIRRTVMLLQFWHQGKQQSTERPNECLCGPFSLDLDAVHSTVPKMLPWEFPSKLSETICMEVDKTILVAEEKKKQMELSYLEGLQLQVTAPLIKGRSTAKTRKAKKSKLKRGHSAEHNDISPCKNDLDDFHDLPDIPLPSDQQPKRNRRGSLLLSESDDDPADVHTEKHDIFTVTEVGLFPQPSEAPHMHSEGVPNQFIFPIESRETFGMSDSFKNPPESNMSGSISQVCDTFMSQGVSCVPESSFIVEGTSASISDDDFLSRAVSNDVSTFHDSGTYTAFRTVLEDNDNAKNAMAERRKDVEDVVGETSEAYVELFGRNEQASCSTAGFQLMDECSRAESIWLLSGKKSNDSCKVEQVQDTWNRLRSCCAELSLEANHDRAASGALKLASGVSDLISELDLMLSRCYPLTKDMLDPPSTPCAEPDDFSWYSNQVEMGSIYAQHALCIFSRKSQDIDSGSVDLSQELLLASTAAVSLGKIISSGLRKNCGSANVSRIKNPTNCISKSRERRVLLCETLSPVVPPKLLRSLRGPAFVDYVSSIGQISRLENLRLSESKGINKQRRARRSKHYLSSGTLPLSPEDAVLLAESGSFGCRPEKTGRGRQSSSVGAKRTQRLMNEATHTVDTELMRGIRNEVMKNSLLCRLGWFQELRLSSSVLATVRACTYANDGHGAAAGHHS</sequence>
<evidence type="ECO:0000256" key="7">
    <source>
        <dbReference type="ARBA" id="ARBA00023306"/>
    </source>
</evidence>
<feature type="compositionally biased region" description="Gly residues" evidence="8">
    <location>
        <begin position="49"/>
        <end position="66"/>
    </location>
</feature>
<evidence type="ECO:0000256" key="2">
    <source>
        <dbReference type="ARBA" id="ARBA00006168"/>
    </source>
</evidence>
<name>A0A3L6TFW7_PANMI</name>
<evidence type="ECO:0000256" key="6">
    <source>
        <dbReference type="ARBA" id="ARBA00023242"/>
    </source>
</evidence>
<accession>A0A3L6TFW7</accession>
<evidence type="ECO:0000313" key="10">
    <source>
        <dbReference type="EMBL" id="RLN39222.1"/>
    </source>
</evidence>
<keyword evidence="11" id="KW-1185">Reference proteome</keyword>
<dbReference type="GO" id="GO:0005524">
    <property type="term" value="F:ATP binding"/>
    <property type="evidence" value="ECO:0007669"/>
    <property type="project" value="UniProtKB-KW"/>
</dbReference>
<dbReference type="GO" id="GO:0005634">
    <property type="term" value="C:nucleus"/>
    <property type="evidence" value="ECO:0007669"/>
    <property type="project" value="UniProtKB-SubCell"/>
</dbReference>
<dbReference type="GO" id="GO:0003689">
    <property type="term" value="F:DNA clamp loader activity"/>
    <property type="evidence" value="ECO:0007669"/>
    <property type="project" value="TreeGrafter"/>
</dbReference>
<feature type="compositionally biased region" description="Basic and acidic residues" evidence="8">
    <location>
        <begin position="809"/>
        <end position="830"/>
    </location>
</feature>
<comment type="caution">
    <text evidence="10">The sequence shown here is derived from an EMBL/GenBank/DDBJ whole genome shotgun (WGS) entry which is preliminary data.</text>
</comment>
<dbReference type="GO" id="GO:0000077">
    <property type="term" value="P:DNA damage checkpoint signaling"/>
    <property type="evidence" value="ECO:0007669"/>
    <property type="project" value="TreeGrafter"/>
</dbReference>
<dbReference type="GO" id="GO:0033314">
    <property type="term" value="P:mitotic DNA replication checkpoint signaling"/>
    <property type="evidence" value="ECO:0007669"/>
    <property type="project" value="TreeGrafter"/>
</dbReference>
<feature type="domain" description="ATPase AAA-type core" evidence="9">
    <location>
        <begin position="482"/>
        <end position="530"/>
    </location>
</feature>
<evidence type="ECO:0000313" key="11">
    <source>
        <dbReference type="Proteomes" id="UP000275267"/>
    </source>
</evidence>